<organism evidence="2 3">
    <name type="scientific">Pendulispora rubella</name>
    <dbReference type="NCBI Taxonomy" id="2741070"/>
    <lineage>
        <taxon>Bacteria</taxon>
        <taxon>Pseudomonadati</taxon>
        <taxon>Myxococcota</taxon>
        <taxon>Myxococcia</taxon>
        <taxon>Myxococcales</taxon>
        <taxon>Sorangiineae</taxon>
        <taxon>Pendulisporaceae</taxon>
        <taxon>Pendulispora</taxon>
    </lineage>
</organism>
<protein>
    <submittedName>
        <fullName evidence="2">NAD(P)H-binding protein</fullName>
    </submittedName>
</protein>
<dbReference type="Pfam" id="PF13460">
    <property type="entry name" value="NAD_binding_10"/>
    <property type="match status" value="1"/>
</dbReference>
<sequence length="210" mass="22625">MSSKVLLIGATGRTGRLLADSLVGEPEFELTALVRRPGYLLPGAKVLRADLTGDYSSAFKGITHVIYAAGSTETDTEAEEKQIDRDAVVRAAEYAKAHHVQQLLVISALSAYWPERSIESLRHYSQMKREGDDGVIASGVNYVILRPGALSDEPGTGTIGVTEMRLEHAPLVARQDVARTTLEAIKLGISRKTIGFVGGSVPIRRALKDA</sequence>
<reference evidence="2" key="1">
    <citation type="submission" date="2021-12" db="EMBL/GenBank/DDBJ databases">
        <title>Discovery of the Pendulisporaceae a myxobacterial family with distinct sporulation behavior and unique specialized metabolism.</title>
        <authorList>
            <person name="Garcia R."/>
            <person name="Popoff A."/>
            <person name="Bader C.D."/>
            <person name="Loehr J."/>
            <person name="Walesch S."/>
            <person name="Walt C."/>
            <person name="Boldt J."/>
            <person name="Bunk B."/>
            <person name="Haeckl F.J.F.P.J."/>
            <person name="Gunesch A.P."/>
            <person name="Birkelbach J."/>
            <person name="Nuebel U."/>
            <person name="Pietschmann T."/>
            <person name="Bach T."/>
            <person name="Mueller R."/>
        </authorList>
    </citation>
    <scope>NUCLEOTIDE SEQUENCE</scope>
    <source>
        <strain evidence="2">MSr11367</strain>
    </source>
</reference>
<evidence type="ECO:0000313" key="2">
    <source>
        <dbReference type="EMBL" id="WXB00392.1"/>
    </source>
</evidence>
<name>A0ABZ2KPC4_9BACT</name>
<dbReference type="Gene3D" id="3.40.50.720">
    <property type="entry name" value="NAD(P)-binding Rossmann-like Domain"/>
    <property type="match status" value="1"/>
</dbReference>
<proteinExistence type="predicted"/>
<dbReference type="Proteomes" id="UP001374803">
    <property type="component" value="Chromosome"/>
</dbReference>
<dbReference type="PANTHER" id="PTHR15020">
    <property type="entry name" value="FLAVIN REDUCTASE-RELATED"/>
    <property type="match status" value="1"/>
</dbReference>
<gene>
    <name evidence="2" type="ORF">LVJ94_26150</name>
</gene>
<dbReference type="EMBL" id="CP089983">
    <property type="protein sequence ID" value="WXB00392.1"/>
    <property type="molecule type" value="Genomic_DNA"/>
</dbReference>
<dbReference type="InterPro" id="IPR016040">
    <property type="entry name" value="NAD(P)-bd_dom"/>
</dbReference>
<keyword evidence="3" id="KW-1185">Reference proteome</keyword>
<evidence type="ECO:0000313" key="3">
    <source>
        <dbReference type="Proteomes" id="UP001374803"/>
    </source>
</evidence>
<evidence type="ECO:0000259" key="1">
    <source>
        <dbReference type="Pfam" id="PF13460"/>
    </source>
</evidence>
<dbReference type="SUPFAM" id="SSF51735">
    <property type="entry name" value="NAD(P)-binding Rossmann-fold domains"/>
    <property type="match status" value="1"/>
</dbReference>
<accession>A0ABZ2KPC4</accession>
<dbReference type="PANTHER" id="PTHR15020:SF50">
    <property type="entry name" value="UPF0659 PROTEIN YMR090W"/>
    <property type="match status" value="1"/>
</dbReference>
<feature type="domain" description="NAD(P)-binding" evidence="1">
    <location>
        <begin position="9"/>
        <end position="186"/>
    </location>
</feature>
<dbReference type="RefSeq" id="WP_394829993.1">
    <property type="nucleotide sequence ID" value="NZ_CP089929.1"/>
</dbReference>
<dbReference type="InterPro" id="IPR036291">
    <property type="entry name" value="NAD(P)-bd_dom_sf"/>
</dbReference>